<evidence type="ECO:0000256" key="3">
    <source>
        <dbReference type="ARBA" id="ARBA00022737"/>
    </source>
</evidence>
<keyword evidence="6" id="KW-0520">NAD</keyword>
<reference evidence="9" key="1">
    <citation type="submission" date="2022-08" db="EMBL/GenBank/DDBJ databases">
        <authorList>
            <person name="Gutierrez-Valencia J."/>
        </authorList>
    </citation>
    <scope>NUCLEOTIDE SEQUENCE</scope>
</reference>
<dbReference type="FunFam" id="3.80.10.10:FF:000386">
    <property type="entry name" value="Disease resistance protein RPS4"/>
    <property type="match status" value="1"/>
</dbReference>
<keyword evidence="5" id="KW-0611">Plant defense</keyword>
<dbReference type="SUPFAM" id="SSF46785">
    <property type="entry name" value="Winged helix' DNA-binding domain"/>
    <property type="match status" value="1"/>
</dbReference>
<dbReference type="InterPro" id="IPR000157">
    <property type="entry name" value="TIR_dom"/>
</dbReference>
<dbReference type="InterPro" id="IPR044974">
    <property type="entry name" value="Disease_R_plants"/>
</dbReference>
<evidence type="ECO:0000313" key="10">
    <source>
        <dbReference type="Proteomes" id="UP001154282"/>
    </source>
</evidence>
<dbReference type="InterPro" id="IPR042197">
    <property type="entry name" value="Apaf_helical"/>
</dbReference>
<keyword evidence="2" id="KW-0433">Leucine-rich repeat</keyword>
<protein>
    <recommendedName>
        <fullName evidence="1">ADP-ribosyl cyclase/cyclic ADP-ribose hydrolase</fullName>
        <ecNumber evidence="1">3.2.2.6</ecNumber>
    </recommendedName>
</protein>
<accession>A0AAV0REQ1</accession>
<evidence type="ECO:0000256" key="4">
    <source>
        <dbReference type="ARBA" id="ARBA00022801"/>
    </source>
</evidence>
<dbReference type="Pfam" id="PF01582">
    <property type="entry name" value="TIR"/>
    <property type="match status" value="1"/>
</dbReference>
<feature type="domain" description="TIR" evidence="8">
    <location>
        <begin position="5"/>
        <end position="170"/>
    </location>
</feature>
<dbReference type="Pfam" id="PF00931">
    <property type="entry name" value="NB-ARC"/>
    <property type="match status" value="1"/>
</dbReference>
<dbReference type="SUPFAM" id="SSF52058">
    <property type="entry name" value="L domain-like"/>
    <property type="match status" value="1"/>
</dbReference>
<dbReference type="InterPro" id="IPR002182">
    <property type="entry name" value="NB-ARC"/>
</dbReference>
<gene>
    <name evidence="9" type="ORF">LITE_LOCUS47809</name>
</gene>
<dbReference type="InterPro" id="IPR035897">
    <property type="entry name" value="Toll_tir_struct_dom_sf"/>
</dbReference>
<evidence type="ECO:0000256" key="1">
    <source>
        <dbReference type="ARBA" id="ARBA00011982"/>
    </source>
</evidence>
<dbReference type="AlphaFoldDB" id="A0AAV0REQ1"/>
<dbReference type="GO" id="GO:0061809">
    <property type="term" value="F:NAD+ nucleosidase activity, cyclic ADP-ribose generating"/>
    <property type="evidence" value="ECO:0007669"/>
    <property type="project" value="UniProtKB-EC"/>
</dbReference>
<dbReference type="Pfam" id="PF23282">
    <property type="entry name" value="WHD_ROQ1"/>
    <property type="match status" value="1"/>
</dbReference>
<dbReference type="InterPro" id="IPR036390">
    <property type="entry name" value="WH_DNA-bd_sf"/>
</dbReference>
<dbReference type="PRINTS" id="PR00364">
    <property type="entry name" value="DISEASERSIST"/>
</dbReference>
<name>A0AAV0REQ1_9ROSI</name>
<dbReference type="InterPro" id="IPR032675">
    <property type="entry name" value="LRR_dom_sf"/>
</dbReference>
<dbReference type="Pfam" id="PF07725">
    <property type="entry name" value="LRR_3"/>
    <property type="match status" value="1"/>
</dbReference>
<keyword evidence="3" id="KW-0677">Repeat</keyword>
<dbReference type="GO" id="GO:0006952">
    <property type="term" value="P:defense response"/>
    <property type="evidence" value="ECO:0007669"/>
    <property type="project" value="UniProtKB-KW"/>
</dbReference>
<comment type="caution">
    <text evidence="9">The sequence shown here is derived from an EMBL/GenBank/DDBJ whole genome shotgun (WGS) entry which is preliminary data.</text>
</comment>
<organism evidence="9 10">
    <name type="scientific">Linum tenue</name>
    <dbReference type="NCBI Taxonomy" id="586396"/>
    <lineage>
        <taxon>Eukaryota</taxon>
        <taxon>Viridiplantae</taxon>
        <taxon>Streptophyta</taxon>
        <taxon>Embryophyta</taxon>
        <taxon>Tracheophyta</taxon>
        <taxon>Spermatophyta</taxon>
        <taxon>Magnoliopsida</taxon>
        <taxon>eudicotyledons</taxon>
        <taxon>Gunneridae</taxon>
        <taxon>Pentapetalae</taxon>
        <taxon>rosids</taxon>
        <taxon>fabids</taxon>
        <taxon>Malpighiales</taxon>
        <taxon>Linaceae</taxon>
        <taxon>Linum</taxon>
    </lineage>
</organism>
<evidence type="ECO:0000259" key="8">
    <source>
        <dbReference type="PROSITE" id="PS50104"/>
    </source>
</evidence>
<dbReference type="InterPro" id="IPR057135">
    <property type="entry name" value="At4g27190-like_LRR"/>
</dbReference>
<dbReference type="FunFam" id="3.40.50.10140:FF:000007">
    <property type="entry name" value="Disease resistance protein (TIR-NBS-LRR class)"/>
    <property type="match status" value="1"/>
</dbReference>
<dbReference type="EC" id="3.2.2.6" evidence="1"/>
<dbReference type="PANTHER" id="PTHR11017">
    <property type="entry name" value="LEUCINE-RICH REPEAT-CONTAINING PROTEIN"/>
    <property type="match status" value="1"/>
</dbReference>
<dbReference type="InterPro" id="IPR011713">
    <property type="entry name" value="Leu-rich_rpt_3"/>
</dbReference>
<dbReference type="Pfam" id="PF20160">
    <property type="entry name" value="C-JID"/>
    <property type="match status" value="1"/>
</dbReference>
<dbReference type="SUPFAM" id="SSF52540">
    <property type="entry name" value="P-loop containing nucleoside triphosphate hydrolases"/>
    <property type="match status" value="1"/>
</dbReference>
<evidence type="ECO:0000256" key="6">
    <source>
        <dbReference type="ARBA" id="ARBA00023027"/>
    </source>
</evidence>
<dbReference type="Gene3D" id="1.10.8.430">
    <property type="entry name" value="Helical domain of apoptotic protease-activating factors"/>
    <property type="match status" value="1"/>
</dbReference>
<comment type="catalytic activity">
    <reaction evidence="7">
        <text>NAD(+) + H2O = ADP-D-ribose + nicotinamide + H(+)</text>
        <dbReference type="Rhea" id="RHEA:16301"/>
        <dbReference type="ChEBI" id="CHEBI:15377"/>
        <dbReference type="ChEBI" id="CHEBI:15378"/>
        <dbReference type="ChEBI" id="CHEBI:17154"/>
        <dbReference type="ChEBI" id="CHEBI:57540"/>
        <dbReference type="ChEBI" id="CHEBI:57967"/>
        <dbReference type="EC" id="3.2.2.6"/>
    </reaction>
    <physiologicalReaction direction="left-to-right" evidence="7">
        <dbReference type="Rhea" id="RHEA:16302"/>
    </physiologicalReaction>
</comment>
<keyword evidence="10" id="KW-1185">Reference proteome</keyword>
<evidence type="ECO:0000313" key="9">
    <source>
        <dbReference type="EMBL" id="CAI0556024.1"/>
    </source>
</evidence>
<dbReference type="Proteomes" id="UP001154282">
    <property type="component" value="Unassembled WGS sequence"/>
</dbReference>
<proteinExistence type="predicted"/>
<dbReference type="InterPro" id="IPR027417">
    <property type="entry name" value="P-loop_NTPase"/>
</dbReference>
<dbReference type="EMBL" id="CAMGYJ010000010">
    <property type="protein sequence ID" value="CAI0556024.1"/>
    <property type="molecule type" value="Genomic_DNA"/>
</dbReference>
<dbReference type="SUPFAM" id="SSF52200">
    <property type="entry name" value="Toll/Interleukin receptor TIR domain"/>
    <property type="match status" value="1"/>
</dbReference>
<evidence type="ECO:0000256" key="7">
    <source>
        <dbReference type="ARBA" id="ARBA00047304"/>
    </source>
</evidence>
<dbReference type="PROSITE" id="PS50104">
    <property type="entry name" value="TIR"/>
    <property type="match status" value="1"/>
</dbReference>
<dbReference type="Gene3D" id="3.40.50.10140">
    <property type="entry name" value="Toll/interleukin-1 receptor homology (TIR) domain"/>
    <property type="match status" value="1"/>
</dbReference>
<dbReference type="GO" id="GO:0043531">
    <property type="term" value="F:ADP binding"/>
    <property type="evidence" value="ECO:0007669"/>
    <property type="project" value="InterPro"/>
</dbReference>
<evidence type="ECO:0000256" key="2">
    <source>
        <dbReference type="ARBA" id="ARBA00022614"/>
    </source>
</evidence>
<dbReference type="InterPro" id="IPR045344">
    <property type="entry name" value="C-JID"/>
</dbReference>
<dbReference type="Gene3D" id="3.40.50.300">
    <property type="entry name" value="P-loop containing nucleotide triphosphate hydrolases"/>
    <property type="match status" value="1"/>
</dbReference>
<dbReference type="PANTHER" id="PTHR11017:SF514">
    <property type="entry name" value="ADP-RIBOSYL CYCLASE_CYCLIC ADP-RIBOSE HYDROLASE"/>
    <property type="match status" value="1"/>
</dbReference>
<dbReference type="Pfam" id="PF23247">
    <property type="entry name" value="LRR_RPS2"/>
    <property type="match status" value="1"/>
</dbReference>
<dbReference type="InterPro" id="IPR058192">
    <property type="entry name" value="WHD_ROQ1-like"/>
</dbReference>
<dbReference type="Gene3D" id="3.80.10.10">
    <property type="entry name" value="Ribonuclease Inhibitor"/>
    <property type="match status" value="2"/>
</dbReference>
<dbReference type="GO" id="GO:0007165">
    <property type="term" value="P:signal transduction"/>
    <property type="evidence" value="ECO:0007669"/>
    <property type="project" value="InterPro"/>
</dbReference>
<dbReference type="SMART" id="SM00255">
    <property type="entry name" value="TIR"/>
    <property type="match status" value="1"/>
</dbReference>
<sequence>MASLFKHDVFLSFRGSDTRESFTSHLFAALVHKQIRTFIDDQLSRGEEISPALLRVIETSMISIVVFSPDYAASPWCLDELVKILDCKKVMGAIVLPVFYCVDPSDVASQTGSFGDGFRLLEEGCKDKVKVQRWRAALVEAADLSGWSSLDIRPECRLIQEIVKHVMKRLDCISSWESRGFVGVHSRIERIESLLCTGSSPHTVQFIGIWGMGGIGKTTLAELLFDKIKSEFDASCFLTNVKEECENHGLARLNVELLSRLLEEEQHVNVGSRFIRSRLSRMRVLIVLDDVSDSRQVESLAGDHDWFGPGSRIIITSRDMEVLDTAVDEMYNVEGLNDHEALQLFSSKAFRRRKFDRTDHVETLRRAANYARGNPLALKVLGSSLFRKTKTEWISFLQKIDRIPRPEIQSVLRTSYDGLDDEEKDIFLDIACFFVGEHKAFVTRVLFGCGFSADIGIRVLIDKSLITVLDNKLRMHSLLQQMGREIVRQESLKEPGKRTRLWNPEDVYHVLTENTGTEVIEGIFLDMAKIKRVKLSHNAFARMHNLRLLKFYNSDSRGVSKVFLPEGLESISDKLSYLYWDGCPLKSLPSSGRTANLVELSLPSSHVEALWERNQRLEKLHTIDLSNSRYLTSFPNLSSAPNLQSLNLEGCSRLVRVPSSIKFLRELVVLTMENCKTLRCMPSCAHLQTLKKLNLSGCSKLRYLQDIPWSLEHLSLNSTAIRKLPESIESLSRLNFWGMNRCKRLKYLPSNIGKMKSLKTLSISGCSKLEALPSSIKLLTQLQKLVLSNCRRIRSLPELPLAVNMLNANDCVSLERMPSPYAIPMGKVFVNSCHLQMFSFANCSKLYENNNSNIEADSFVRIHHAAVAAVINYQQGIHSLPSNSICYPARKIPRWFRYQTNGSSITINLPPDWLNSEFLGFALSAVITTKDRKIFGATDVGCQCSLITANGRDSHDILCCRLGFSTIHGKREFTCADHVVIRYDFSMCHRLLRGRDHHQKQNKNDSRVYRTATFKFYPEQTDSRYFSAWFPVQKCGVHLLYAGGEIERSCISLPLGHPSSPSESTSLRLYEGR</sequence>
<evidence type="ECO:0000256" key="5">
    <source>
        <dbReference type="ARBA" id="ARBA00022821"/>
    </source>
</evidence>
<keyword evidence="4" id="KW-0378">Hydrolase</keyword>